<comment type="caution">
    <text evidence="1">The sequence shown here is derived from an EMBL/GenBank/DDBJ whole genome shotgun (WGS) entry which is preliminary data.</text>
</comment>
<gene>
    <name evidence="1" type="ORF">HK23_10125</name>
</gene>
<proteinExistence type="predicted"/>
<name>A0A1Y3G2Y6_9PROT</name>
<reference evidence="2" key="1">
    <citation type="submission" date="2014-06" db="EMBL/GenBank/DDBJ databases">
        <authorList>
            <person name="Winans N.J."/>
            <person name="Newell P.D."/>
            <person name="Douglas A.E."/>
        </authorList>
    </citation>
    <scope>NUCLEOTIDE SEQUENCE [LARGE SCALE GENOMIC DNA]</scope>
    <source>
        <strain evidence="2">DsW_057</strain>
    </source>
</reference>
<dbReference type="EMBL" id="JOPG01000041">
    <property type="protein sequence ID" value="OUJ03944.1"/>
    <property type="molecule type" value="Genomic_DNA"/>
</dbReference>
<dbReference type="Proteomes" id="UP000242683">
    <property type="component" value="Unassembled WGS sequence"/>
</dbReference>
<sequence length="64" mass="7166">MAFSFPELVKHSGKVVEKIYSVHGCEASSLFRNGLLIIAIPTGVENIRFLVYPVRSKKYQNDPA</sequence>
<evidence type="ECO:0000313" key="1">
    <source>
        <dbReference type="EMBL" id="OUJ03944.1"/>
    </source>
</evidence>
<evidence type="ECO:0000313" key="2">
    <source>
        <dbReference type="Proteomes" id="UP000242683"/>
    </source>
</evidence>
<protein>
    <submittedName>
        <fullName evidence="1">Uncharacterized protein</fullName>
    </submittedName>
</protein>
<accession>A0A1Y3G2Y6</accession>
<dbReference type="AlphaFoldDB" id="A0A1Y3G2Y6"/>
<organism evidence="1 2">
    <name type="scientific">Acetobacter malorum</name>
    <dbReference type="NCBI Taxonomy" id="178901"/>
    <lineage>
        <taxon>Bacteria</taxon>
        <taxon>Pseudomonadati</taxon>
        <taxon>Pseudomonadota</taxon>
        <taxon>Alphaproteobacteria</taxon>
        <taxon>Acetobacterales</taxon>
        <taxon>Acetobacteraceae</taxon>
        <taxon>Acetobacter</taxon>
    </lineage>
</organism>